<dbReference type="NCBIfam" id="NF009251">
    <property type="entry name" value="PRK12607.1"/>
    <property type="match status" value="1"/>
</dbReference>
<evidence type="ECO:0000256" key="5">
    <source>
        <dbReference type="ARBA" id="ARBA00022755"/>
    </source>
</evidence>
<keyword evidence="6 8" id="KW-0067">ATP-binding</keyword>
<accession>A0ABT3PWR3</accession>
<sequence>MGNYSIDKQDLNNCITQTNVPAAGTPYRGKVRDVYSLGDNKLGIVASDRISAFDHIMKQAIPYKGQILNSLAAFAFDKVDDLVNTHIIDVPHPNVTIAKRCEPIPIEVVIRACLTGHAARVYKSGKRTLCGVELPDGMVENQRFEEPILTPATKAEEGHDEDISEKEILDHEIVEPDLWEEIRTKAFQIFERGQEIANKQGLILVDTKYEFGLCNGELTLIDEVHTADSSRYFYSEGYEQRLKEGNPQKQLSKEFLREWLMEHDFQGKEGQTLPDLPDSLRIKVFERYSELFEKLTGKFFEPTPININDLNNKLQEIFTQYQ</sequence>
<dbReference type="Pfam" id="PF01259">
    <property type="entry name" value="SAICAR_synt"/>
    <property type="match status" value="1"/>
</dbReference>
<dbReference type="InterPro" id="IPR018236">
    <property type="entry name" value="SAICAR_synthetase_CS"/>
</dbReference>
<evidence type="ECO:0000256" key="3">
    <source>
        <dbReference type="ARBA" id="ARBA00022598"/>
    </source>
</evidence>
<keyword evidence="11" id="KW-1185">Reference proteome</keyword>
<dbReference type="CDD" id="cd01414">
    <property type="entry name" value="SAICAR_synt_Sc"/>
    <property type="match status" value="1"/>
</dbReference>
<dbReference type="Gene3D" id="3.30.470.20">
    <property type="entry name" value="ATP-grasp fold, B domain"/>
    <property type="match status" value="1"/>
</dbReference>
<dbReference type="Gene3D" id="3.30.200.20">
    <property type="entry name" value="Phosphorylase Kinase, domain 1"/>
    <property type="match status" value="1"/>
</dbReference>
<evidence type="ECO:0000256" key="8">
    <source>
        <dbReference type="HAMAP-Rule" id="MF_00137"/>
    </source>
</evidence>
<name>A0ABT3PWR3_9BACT</name>
<evidence type="ECO:0000256" key="4">
    <source>
        <dbReference type="ARBA" id="ARBA00022741"/>
    </source>
</evidence>
<dbReference type="EMBL" id="JAJNDC010000001">
    <property type="protein sequence ID" value="MCW9712278.1"/>
    <property type="molecule type" value="Genomic_DNA"/>
</dbReference>
<dbReference type="NCBIfam" id="NF010568">
    <property type="entry name" value="PRK13961.1"/>
    <property type="match status" value="1"/>
</dbReference>
<evidence type="ECO:0000313" key="11">
    <source>
        <dbReference type="Proteomes" id="UP001207337"/>
    </source>
</evidence>
<proteinExistence type="inferred from homology"/>
<feature type="domain" description="SAICAR synthetase/ADE2 N-terminal" evidence="9">
    <location>
        <begin position="27"/>
        <end position="266"/>
    </location>
</feature>
<evidence type="ECO:0000313" key="10">
    <source>
        <dbReference type="EMBL" id="MCW9712278.1"/>
    </source>
</evidence>
<dbReference type="HAMAP" id="MF_00137">
    <property type="entry name" value="SAICAR_synth"/>
    <property type="match status" value="1"/>
</dbReference>
<dbReference type="SUPFAM" id="SSF56104">
    <property type="entry name" value="SAICAR synthase-like"/>
    <property type="match status" value="1"/>
</dbReference>
<protein>
    <recommendedName>
        <fullName evidence="8">Phosphoribosylaminoimidazole-succinocarboxamide synthase</fullName>
        <ecNumber evidence="8">6.3.2.6</ecNumber>
    </recommendedName>
    <alternativeName>
        <fullName evidence="8">SAICAR synthetase</fullName>
    </alternativeName>
</protein>
<dbReference type="Proteomes" id="UP001207337">
    <property type="component" value="Unassembled WGS sequence"/>
</dbReference>
<comment type="caution">
    <text evidence="10">The sequence shown here is derived from an EMBL/GenBank/DDBJ whole genome shotgun (WGS) entry which is preliminary data.</text>
</comment>
<evidence type="ECO:0000256" key="2">
    <source>
        <dbReference type="ARBA" id="ARBA00010190"/>
    </source>
</evidence>
<dbReference type="InterPro" id="IPR028923">
    <property type="entry name" value="SAICAR_synt/ADE2_N"/>
</dbReference>
<dbReference type="PROSITE" id="PS01058">
    <property type="entry name" value="SAICAR_SYNTHETASE_2"/>
    <property type="match status" value="1"/>
</dbReference>
<dbReference type="RefSeq" id="WP_265788105.1">
    <property type="nucleotide sequence ID" value="NZ_BAABRS010000001.1"/>
</dbReference>
<dbReference type="EC" id="6.3.2.6" evidence="8"/>
<keyword evidence="5 8" id="KW-0658">Purine biosynthesis</keyword>
<dbReference type="PANTHER" id="PTHR43700:SF1">
    <property type="entry name" value="PHOSPHORIBOSYLAMINOIMIDAZOLE-SUCCINOCARBOXAMIDE SYNTHASE"/>
    <property type="match status" value="1"/>
</dbReference>
<reference evidence="10 11" key="1">
    <citation type="submission" date="2021-11" db="EMBL/GenBank/DDBJ databases">
        <title>Aliifidinibius sp. nov., a new bacterium isolated from saline soil.</title>
        <authorList>
            <person name="Galisteo C."/>
            <person name="De La Haba R."/>
            <person name="Sanchez-Porro C."/>
            <person name="Ventosa A."/>
        </authorList>
    </citation>
    <scope>NUCLEOTIDE SEQUENCE [LARGE SCALE GENOMIC DNA]</scope>
    <source>
        <strain evidence="10 11">KACC 190600</strain>
    </source>
</reference>
<evidence type="ECO:0000256" key="7">
    <source>
        <dbReference type="ARBA" id="ARBA00048475"/>
    </source>
</evidence>
<keyword evidence="4 8" id="KW-0547">Nucleotide-binding</keyword>
<gene>
    <name evidence="8" type="primary">purC</name>
    <name evidence="10" type="ORF">LQ318_05095</name>
</gene>
<comment type="similarity">
    <text evidence="2 8">Belongs to the SAICAR synthetase family.</text>
</comment>
<evidence type="ECO:0000259" key="9">
    <source>
        <dbReference type="Pfam" id="PF01259"/>
    </source>
</evidence>
<comment type="catalytic activity">
    <reaction evidence="7 8">
        <text>5-amino-1-(5-phospho-D-ribosyl)imidazole-4-carboxylate + L-aspartate + ATP = (2S)-2-[5-amino-1-(5-phospho-beta-D-ribosyl)imidazole-4-carboxamido]succinate + ADP + phosphate + 2 H(+)</text>
        <dbReference type="Rhea" id="RHEA:22628"/>
        <dbReference type="ChEBI" id="CHEBI:15378"/>
        <dbReference type="ChEBI" id="CHEBI:29991"/>
        <dbReference type="ChEBI" id="CHEBI:30616"/>
        <dbReference type="ChEBI" id="CHEBI:43474"/>
        <dbReference type="ChEBI" id="CHEBI:58443"/>
        <dbReference type="ChEBI" id="CHEBI:77657"/>
        <dbReference type="ChEBI" id="CHEBI:456216"/>
        <dbReference type="EC" id="6.3.2.6"/>
    </reaction>
</comment>
<keyword evidence="3 8" id="KW-0436">Ligase</keyword>
<evidence type="ECO:0000256" key="6">
    <source>
        <dbReference type="ARBA" id="ARBA00022840"/>
    </source>
</evidence>
<organism evidence="10 11">
    <name type="scientific">Fodinibius salicampi</name>
    <dbReference type="NCBI Taxonomy" id="1920655"/>
    <lineage>
        <taxon>Bacteria</taxon>
        <taxon>Pseudomonadati</taxon>
        <taxon>Balneolota</taxon>
        <taxon>Balneolia</taxon>
        <taxon>Balneolales</taxon>
        <taxon>Balneolaceae</taxon>
        <taxon>Fodinibius</taxon>
    </lineage>
</organism>
<comment type="pathway">
    <text evidence="1 8">Purine metabolism; IMP biosynthesis via de novo pathway; 5-amino-1-(5-phospho-D-ribosyl)imidazole-4-carboxamide from 5-amino-1-(5-phospho-D-ribosyl)imidazole-4-carboxylate: step 1/2.</text>
</comment>
<evidence type="ECO:0000256" key="1">
    <source>
        <dbReference type="ARBA" id="ARBA00004672"/>
    </source>
</evidence>
<dbReference type="PANTHER" id="PTHR43700">
    <property type="entry name" value="PHOSPHORIBOSYLAMINOIMIDAZOLE-SUCCINOCARBOXAMIDE SYNTHASE"/>
    <property type="match status" value="1"/>
</dbReference>
<dbReference type="GO" id="GO:0004639">
    <property type="term" value="F:phosphoribosylaminoimidazolesuccinocarboxamide synthase activity"/>
    <property type="evidence" value="ECO:0007669"/>
    <property type="project" value="UniProtKB-EC"/>
</dbReference>